<evidence type="ECO:0000313" key="3">
    <source>
        <dbReference type="EMBL" id="KAK2145200.1"/>
    </source>
</evidence>
<name>A0AAD9J3B0_9ANNE</name>
<keyword evidence="2" id="KW-0472">Membrane</keyword>
<dbReference type="EMBL" id="JAODUP010000696">
    <property type="protein sequence ID" value="KAK2145200.1"/>
    <property type="molecule type" value="Genomic_DNA"/>
</dbReference>
<accession>A0AAD9J3B0</accession>
<gene>
    <name evidence="3" type="ORF">LSH36_696g01100</name>
</gene>
<sequence length="393" mass="43760">MKHSSHIGYSGINPVYISGTESFCTRDKSEYFASRITLATANYPELSPLAHCVCLISMDTDSTVHLKLHVQSRDREVTWCQPEIRLGYDDAVTSVCPTMTSNYSLHYEMRRGRQVNVIVINDEKEYFRAVIMIQGAQGGLIAGVVVVVIAVIVLIIMVSKKIGCSKLKTHIMRQTVTTSMSTTSEKKIRTHSGPGTKNVDSTAVQTQYLLNGKPLAERSGKRNLDSTYDDLDSRSYKGRDYYIDRGYKITITSASGDVRRWDDPNGVELYTFGSRAPSRSPSFQYMEKPYIPKRSPSIHSNIETNYRIDLDGSTPRLGRNAILSRNLLPRNPINLYRVDFPVQGKCGQATRHSAPSIVVTGVKTTAVPSIEVAKTPIAPVFSLNDDDICFEGE</sequence>
<comment type="caution">
    <text evidence="3">The sequence shown here is derived from an EMBL/GenBank/DDBJ whole genome shotgun (WGS) entry which is preliminary data.</text>
</comment>
<evidence type="ECO:0000256" key="1">
    <source>
        <dbReference type="SAM" id="MobiDB-lite"/>
    </source>
</evidence>
<organism evidence="3 4">
    <name type="scientific">Paralvinella palmiformis</name>
    <dbReference type="NCBI Taxonomy" id="53620"/>
    <lineage>
        <taxon>Eukaryota</taxon>
        <taxon>Metazoa</taxon>
        <taxon>Spiralia</taxon>
        <taxon>Lophotrochozoa</taxon>
        <taxon>Annelida</taxon>
        <taxon>Polychaeta</taxon>
        <taxon>Sedentaria</taxon>
        <taxon>Canalipalpata</taxon>
        <taxon>Terebellida</taxon>
        <taxon>Terebelliformia</taxon>
        <taxon>Alvinellidae</taxon>
        <taxon>Paralvinella</taxon>
    </lineage>
</organism>
<dbReference type="Proteomes" id="UP001208570">
    <property type="component" value="Unassembled WGS sequence"/>
</dbReference>
<feature type="transmembrane region" description="Helical" evidence="2">
    <location>
        <begin position="138"/>
        <end position="158"/>
    </location>
</feature>
<keyword evidence="4" id="KW-1185">Reference proteome</keyword>
<reference evidence="3" key="1">
    <citation type="journal article" date="2023" name="Mol. Biol. Evol.">
        <title>Third-Generation Sequencing Reveals the Adaptive Role of the Epigenome in Three Deep-Sea Polychaetes.</title>
        <authorList>
            <person name="Perez M."/>
            <person name="Aroh O."/>
            <person name="Sun Y."/>
            <person name="Lan Y."/>
            <person name="Juniper S.K."/>
            <person name="Young C.R."/>
            <person name="Angers B."/>
            <person name="Qian P.Y."/>
        </authorList>
    </citation>
    <scope>NUCLEOTIDE SEQUENCE</scope>
    <source>
        <strain evidence="3">P08H-3</strain>
    </source>
</reference>
<dbReference type="AlphaFoldDB" id="A0AAD9J3B0"/>
<proteinExistence type="predicted"/>
<feature type="region of interest" description="Disordered" evidence="1">
    <location>
        <begin position="178"/>
        <end position="197"/>
    </location>
</feature>
<keyword evidence="2" id="KW-0812">Transmembrane</keyword>
<evidence type="ECO:0000313" key="4">
    <source>
        <dbReference type="Proteomes" id="UP001208570"/>
    </source>
</evidence>
<keyword evidence="2" id="KW-1133">Transmembrane helix</keyword>
<protein>
    <submittedName>
        <fullName evidence="3">Uncharacterized protein</fullName>
    </submittedName>
</protein>
<evidence type="ECO:0000256" key="2">
    <source>
        <dbReference type="SAM" id="Phobius"/>
    </source>
</evidence>